<keyword evidence="2" id="KW-1185">Reference proteome</keyword>
<dbReference type="Proteomes" id="UP001604277">
    <property type="component" value="Unassembled WGS sequence"/>
</dbReference>
<protein>
    <submittedName>
        <fullName evidence="1">F-box/kelch-repeat protein SKIP25-like</fullName>
    </submittedName>
</protein>
<proteinExistence type="predicted"/>
<dbReference type="AlphaFoldDB" id="A0ABD1RN73"/>
<dbReference type="EMBL" id="JBFOLJ010000012">
    <property type="protein sequence ID" value="KAL2489858.1"/>
    <property type="molecule type" value="Genomic_DNA"/>
</dbReference>
<evidence type="ECO:0000313" key="2">
    <source>
        <dbReference type="Proteomes" id="UP001604277"/>
    </source>
</evidence>
<sequence length="106" mass="11835">MGGLKHGKFSRDAIDAIGWRGKLCMVNVKGDVAKEGAVYDVQTDAWEEMPVGMLVGWRGPAAAMEDDTIYMVDESKGALRKDLRRACKIESASVPRWRAKKKQHKE</sequence>
<accession>A0ABD1RN73</accession>
<organism evidence="1 2">
    <name type="scientific">Forsythia ovata</name>
    <dbReference type="NCBI Taxonomy" id="205694"/>
    <lineage>
        <taxon>Eukaryota</taxon>
        <taxon>Viridiplantae</taxon>
        <taxon>Streptophyta</taxon>
        <taxon>Embryophyta</taxon>
        <taxon>Tracheophyta</taxon>
        <taxon>Spermatophyta</taxon>
        <taxon>Magnoliopsida</taxon>
        <taxon>eudicotyledons</taxon>
        <taxon>Gunneridae</taxon>
        <taxon>Pentapetalae</taxon>
        <taxon>asterids</taxon>
        <taxon>lamiids</taxon>
        <taxon>Lamiales</taxon>
        <taxon>Oleaceae</taxon>
        <taxon>Forsythieae</taxon>
        <taxon>Forsythia</taxon>
    </lineage>
</organism>
<dbReference type="PANTHER" id="PTHR47590:SF1">
    <property type="entry name" value="F-BOX_KELCH-REPEAT PROTEIN SKIP25"/>
    <property type="match status" value="1"/>
</dbReference>
<reference evidence="2" key="1">
    <citation type="submission" date="2024-07" db="EMBL/GenBank/DDBJ databases">
        <title>Two chromosome-level genome assemblies of Korean endemic species Abeliophyllum distichum and Forsythia ovata (Oleaceae).</title>
        <authorList>
            <person name="Jang H."/>
        </authorList>
    </citation>
    <scope>NUCLEOTIDE SEQUENCE [LARGE SCALE GENOMIC DNA]</scope>
</reference>
<evidence type="ECO:0000313" key="1">
    <source>
        <dbReference type="EMBL" id="KAL2489858.1"/>
    </source>
</evidence>
<name>A0ABD1RN73_9LAMI</name>
<dbReference type="PANTHER" id="PTHR47590">
    <property type="entry name" value="F-BOX/KELCH-REPEAT PROTEIN SKIP25"/>
    <property type="match status" value="1"/>
</dbReference>
<comment type="caution">
    <text evidence="1">The sequence shown here is derived from an EMBL/GenBank/DDBJ whole genome shotgun (WGS) entry which is preliminary data.</text>
</comment>
<gene>
    <name evidence="1" type="ORF">Fot_43150</name>
</gene>